<organism evidence="2 3">
    <name type="scientific">Methylomonas methanica</name>
    <dbReference type="NCBI Taxonomy" id="421"/>
    <lineage>
        <taxon>Bacteria</taxon>
        <taxon>Pseudomonadati</taxon>
        <taxon>Pseudomonadota</taxon>
        <taxon>Gammaproteobacteria</taxon>
        <taxon>Methylococcales</taxon>
        <taxon>Methylococcaceae</taxon>
        <taxon>Methylomonas</taxon>
    </lineage>
</organism>
<feature type="transmembrane region" description="Helical" evidence="1">
    <location>
        <begin position="88"/>
        <end position="104"/>
    </location>
</feature>
<evidence type="ECO:0008006" key="4">
    <source>
        <dbReference type="Google" id="ProtNLM"/>
    </source>
</evidence>
<reference evidence="2 3" key="1">
    <citation type="submission" date="2016-03" db="EMBL/GenBank/DDBJ databases">
        <authorList>
            <person name="Ploux O."/>
        </authorList>
    </citation>
    <scope>NUCLEOTIDE SEQUENCE [LARGE SCALE GENOMIC DNA]</scope>
    <source>
        <strain evidence="2 3">R-45371</strain>
    </source>
</reference>
<keyword evidence="1" id="KW-0812">Transmembrane</keyword>
<evidence type="ECO:0000313" key="2">
    <source>
        <dbReference type="EMBL" id="OAH97454.1"/>
    </source>
</evidence>
<dbReference type="EMBL" id="LUUH01000100">
    <property type="protein sequence ID" value="OAH97454.1"/>
    <property type="molecule type" value="Genomic_DNA"/>
</dbReference>
<protein>
    <recommendedName>
        <fullName evidence="4">DNA gyrase subunit B</fullName>
    </recommendedName>
</protein>
<feature type="transmembrane region" description="Helical" evidence="1">
    <location>
        <begin position="183"/>
        <end position="203"/>
    </location>
</feature>
<evidence type="ECO:0000313" key="3">
    <source>
        <dbReference type="Proteomes" id="UP000077763"/>
    </source>
</evidence>
<keyword evidence="1" id="KW-1133">Transmembrane helix</keyword>
<feature type="transmembrane region" description="Helical" evidence="1">
    <location>
        <begin position="33"/>
        <end position="54"/>
    </location>
</feature>
<dbReference type="AlphaFoldDB" id="A0A177LWP4"/>
<feature type="transmembrane region" description="Helical" evidence="1">
    <location>
        <begin position="110"/>
        <end position="130"/>
    </location>
</feature>
<name>A0A177LWP4_METMH</name>
<dbReference type="Proteomes" id="UP000077763">
    <property type="component" value="Unassembled WGS sequence"/>
</dbReference>
<dbReference type="RefSeq" id="WP_082880227.1">
    <property type="nucleotide sequence ID" value="NZ_LUUH01000100.1"/>
</dbReference>
<feature type="transmembrane region" description="Helical" evidence="1">
    <location>
        <begin position="158"/>
        <end position="177"/>
    </location>
</feature>
<comment type="caution">
    <text evidence="2">The sequence shown here is derived from an EMBL/GenBank/DDBJ whole genome shotgun (WGS) entry which is preliminary data.</text>
</comment>
<evidence type="ECO:0000256" key="1">
    <source>
        <dbReference type="SAM" id="Phobius"/>
    </source>
</evidence>
<keyword evidence="1" id="KW-0472">Membrane</keyword>
<proteinExistence type="predicted"/>
<gene>
    <name evidence="2" type="ORF">A1353_22955</name>
</gene>
<feature type="transmembrane region" description="Helical" evidence="1">
    <location>
        <begin position="60"/>
        <end position="76"/>
    </location>
</feature>
<accession>A0A177LWP4</accession>
<sequence length="215" mass="23952">MFKDFLNNLDSAKIQANPDTSVCPKPKAEPRQIILNVIIGAVTVCYPFLIWLSADYFQPRAMALGLAGLFLLRYWLQKSGKSAGAAESRLILACALFLLLGALVNDAGWLLAYPVFVSLLFFAVFSFSLIHPPTVVERLARLEYPDLPAHGVLYTRKVTLVWSCFFLGNAAISLLTICYGDRWLWSLYNGCISYVLMGLLMAAEMAVRRKVKASF</sequence>